<dbReference type="GeneID" id="29389984"/>
<dbReference type="HOGENOM" id="CLU_578256_0_0_4"/>
<name>D8ITD7_HERSS</name>
<dbReference type="RefSeq" id="WP_013236026.1">
    <property type="nucleotide sequence ID" value="NC_014323.1"/>
</dbReference>
<dbReference type="OrthoDB" id="9148199at2"/>
<dbReference type="KEGG" id="hse:Hsero_4097"/>
<proteinExistence type="predicted"/>
<dbReference type="eggNOG" id="ENOG5033TXR">
    <property type="taxonomic scope" value="Bacteria"/>
</dbReference>
<sequence>MAHPKIEIAGKFEALWKWLSGQPSLKDIDLSVVQARAEVMSLTVHSLEIQKVGSFWLTPAIVLSTEENTACFPLYKIGEDPDWVVNLGHMNRVAALWEKMEWFSPLWVAQDKIGPLLKDVMNCDRESALRQFEYHMSTIYTVGFQAVCIAQLLPKSRILAEFVPLIREAYLGFYSGSRASSIAALIPIFEGAIKRIAGAGNDAQILHEIDKVVDRAIDLAAKLHFDEQWVPSDYRELRYLFSQDERVFIFETFRRWLKSSFFQDTRKYDGLTWLNRHLFAHGMSSKWQDSANFMRLVVAISTLGVIESWHDNSNQVSLFFPVADKDGELLWQQALLRLRLQEILVLHEVNIFHQQGRLVPELPTDDGVMLRAAVLTEDCIKDVVRPLRDAGWSVDMDEPDELAMYALARAKSGEETFTVAFLYSCDSDNELYKELASKADAIVYRGPPYKQRSFAQGINVHVGPAAGWLPPRPQRSPG</sequence>
<evidence type="ECO:0000313" key="2">
    <source>
        <dbReference type="Proteomes" id="UP000000329"/>
    </source>
</evidence>
<reference evidence="1 2" key="1">
    <citation type="submission" date="2010-04" db="EMBL/GenBank/DDBJ databases">
        <title>The genome of Herbaspirillum seropedicae SmR1, an endophytic, nitrogen-fixing, plant-growth promoting beta-Proteobacteria.</title>
        <authorList>
            <person name="Pedrosa F.O."/>
            <person name="Monteiro R.A."/>
            <person name="Wassem R."/>
            <person name="Cruz L.M."/>
            <person name="Ayub R.A."/>
            <person name="Colauto N.B."/>
            <person name="Fernandez M.A."/>
            <person name="Fungaro M.H.P."/>
            <person name="Grisard E.C."/>
            <person name="Hungria M."/>
            <person name="Madeira H.M.F."/>
            <person name="Nodari R.O."/>
            <person name="Osaku C.A."/>
            <person name="Petzl-Erler M.L."/>
            <person name="Terenzi H."/>
            <person name="Vieira L.G.E."/>
            <person name="Almeida M.I.M."/>
            <person name="Alves L.R."/>
            <person name="Arantes O.M.N."/>
            <person name="Balsanelli E."/>
            <person name="Barcellos F.G."/>
            <person name="Baura V.A."/>
            <person name="Binde D.R."/>
            <person name="Campo R.J."/>
            <person name="Chubatsu L.S."/>
            <person name="Chueire L.M.O."/>
            <person name="Ciferri R.R."/>
            <person name="Correa L.C."/>
            <person name="da Conceicao Silva J.L."/>
            <person name="Dabul A.N.G."/>
            <person name="Dambros B.P."/>
            <person name="Faoro H."/>
            <person name="Favetti A."/>
            <person name="Friedermann G."/>
            <person name="Furlaneto M.C."/>
            <person name="Gasques L.S."/>
            <person name="Gimenes C.C.T."/>
            <person name="Gioppo N.M.R."/>
            <person name="Glienke-Blanco C."/>
            <person name="Godoy L.P."/>
            <person name="Guerra M.P."/>
            <person name="Karp S."/>
            <person name="Kava-Cordeiro V."/>
            <person name="Margarido V.P."/>
            <person name="Mathioni S.M."/>
            <person name="Menck-Soares M.A."/>
            <person name="Murace N.K."/>
            <person name="Nicolas M.F."/>
            <person name="Oliveira C.E.C."/>
            <person name="Pagnan N.A.B."/>
            <person name="Pamphile J.A."/>
            <person name="Patussi E.V."/>
            <person name="Pereira L.F.P."/>
            <person name="Pereira-Ferrari L."/>
            <person name="Pinto F.G.S."/>
            <person name="Precoma C."/>
            <person name="Prioli A.J."/>
            <person name="Prioli S.M.A.P."/>
            <person name="Raittz R.T."/>
            <person name="Ramos H.J.O."/>
            <person name="Ribeiro E.M.S.F."/>
            <person name="Rigo L.U."/>
            <person name="Rocha C.L.M.S.C."/>
            <person name="Rocha S.N."/>
            <person name="Santos K."/>
            <person name="Satori D."/>
            <person name="Silva A.G."/>
            <person name="Simao R.C.G."/>
            <person name="Soares M.A.M."/>
            <person name="Souza E.M."/>
            <person name="Steffens M.B.R."/>
            <person name="Steindel M."/>
            <person name="Tadra-Sfeir M.Z."/>
            <person name="Takahashi E.K."/>
            <person name="Torres R.A."/>
            <person name="Valle J.S."/>
            <person name="Vernal J.I."/>
            <person name="Vilas-Boas L.A."/>
            <person name="Watanabe M.A.E."/>
            <person name="Weiss V.A."/>
            <person name="Yates M.A."/>
            <person name="Souza E.M."/>
        </authorList>
    </citation>
    <scope>NUCLEOTIDE SEQUENCE [LARGE SCALE GENOMIC DNA]</scope>
    <source>
        <strain evidence="1 2">SmR1</strain>
    </source>
</reference>
<dbReference type="AlphaFoldDB" id="D8ITD7"/>
<accession>D8ITD7</accession>
<dbReference type="Proteomes" id="UP000000329">
    <property type="component" value="Chromosome"/>
</dbReference>
<evidence type="ECO:0000313" key="1">
    <source>
        <dbReference type="EMBL" id="ADJ65567.1"/>
    </source>
</evidence>
<gene>
    <name evidence="1" type="ordered locus">Hsero_4097</name>
</gene>
<keyword evidence="2" id="KW-1185">Reference proteome</keyword>
<protein>
    <submittedName>
        <fullName evidence="1">Uncharacterized protein</fullName>
    </submittedName>
</protein>
<organism evidence="1 2">
    <name type="scientific">Herbaspirillum seropedicae (strain SmR1)</name>
    <dbReference type="NCBI Taxonomy" id="757424"/>
    <lineage>
        <taxon>Bacteria</taxon>
        <taxon>Pseudomonadati</taxon>
        <taxon>Pseudomonadota</taxon>
        <taxon>Betaproteobacteria</taxon>
        <taxon>Burkholderiales</taxon>
        <taxon>Oxalobacteraceae</taxon>
        <taxon>Herbaspirillum</taxon>
    </lineage>
</organism>
<dbReference type="EMBL" id="CP002039">
    <property type="protein sequence ID" value="ADJ65567.1"/>
    <property type="molecule type" value="Genomic_DNA"/>
</dbReference>